<dbReference type="CDD" id="cd10845">
    <property type="entry name" value="DSRM_RNAse_III_family"/>
    <property type="match status" value="1"/>
</dbReference>
<keyword evidence="8 15" id="KW-0819">tRNA processing</keyword>
<evidence type="ECO:0000313" key="18">
    <source>
        <dbReference type="EMBL" id="RMW95985.1"/>
    </source>
</evidence>
<sequence length="239" mass="26475">MSALLISSLREVLPQLNVASARLKQACTHRSYSSTHNERLEFLGDAVLNLCISHWLMERLPRASEGELSRTRANLVCEQSLHGIALRLGLQNALLMGEGERKTEGHLRPSTLADAFEALIGAIYLEGGLVWAQQWVAHCFRDVDLSSTAQVKAKDAKTQLQEWLQARRMALPEYELQEVQGQDHQQIFVVLCRVSSVKLSATGKGVSRKAAEQQAAAGVLKALELEGRSHRMKGKGKKK</sequence>
<dbReference type="SMART" id="SM00535">
    <property type="entry name" value="RIBOc"/>
    <property type="match status" value="1"/>
</dbReference>
<dbReference type="GO" id="GO:0004525">
    <property type="term" value="F:ribonuclease III activity"/>
    <property type="evidence" value="ECO:0007669"/>
    <property type="project" value="UniProtKB-UniRule"/>
</dbReference>
<dbReference type="InterPro" id="IPR036389">
    <property type="entry name" value="RNase_III_sf"/>
</dbReference>
<dbReference type="FunFam" id="1.10.1520.10:FF:000001">
    <property type="entry name" value="Ribonuclease 3"/>
    <property type="match status" value="1"/>
</dbReference>
<keyword evidence="11 15" id="KW-0255">Endonuclease</keyword>
<dbReference type="InterPro" id="IPR014720">
    <property type="entry name" value="dsRBD_dom"/>
</dbReference>
<evidence type="ECO:0000256" key="11">
    <source>
        <dbReference type="ARBA" id="ARBA00022759"/>
    </source>
</evidence>
<evidence type="ECO:0000259" key="17">
    <source>
        <dbReference type="PROSITE" id="PS50142"/>
    </source>
</evidence>
<gene>
    <name evidence="15" type="primary">rnc</name>
    <name evidence="18" type="ORF">EBQ25_11510</name>
</gene>
<dbReference type="SMART" id="SM00358">
    <property type="entry name" value="DSRM"/>
    <property type="match status" value="1"/>
</dbReference>
<keyword evidence="14 15" id="KW-0694">RNA-binding</keyword>
<name>A0A3M6PYQ7_9BURK</name>
<evidence type="ECO:0000256" key="5">
    <source>
        <dbReference type="ARBA" id="ARBA00022490"/>
    </source>
</evidence>
<accession>A0A3M6PYQ7</accession>
<feature type="active site" evidence="15">
    <location>
        <position position="117"/>
    </location>
</feature>
<dbReference type="PROSITE" id="PS00517">
    <property type="entry name" value="RNASE_3_1"/>
    <property type="match status" value="1"/>
</dbReference>
<evidence type="ECO:0000259" key="16">
    <source>
        <dbReference type="PROSITE" id="PS50137"/>
    </source>
</evidence>
<evidence type="ECO:0000256" key="2">
    <source>
        <dbReference type="ARBA" id="ARBA00004496"/>
    </source>
</evidence>
<evidence type="ECO:0000256" key="12">
    <source>
        <dbReference type="ARBA" id="ARBA00022801"/>
    </source>
</evidence>
<dbReference type="Proteomes" id="UP000267035">
    <property type="component" value="Unassembled WGS sequence"/>
</dbReference>
<evidence type="ECO:0000256" key="10">
    <source>
        <dbReference type="ARBA" id="ARBA00022723"/>
    </source>
</evidence>
<dbReference type="PANTHER" id="PTHR11207">
    <property type="entry name" value="RIBONUCLEASE III"/>
    <property type="match status" value="1"/>
</dbReference>
<feature type="binding site" evidence="15">
    <location>
        <position position="41"/>
    </location>
    <ligand>
        <name>Mg(2+)</name>
        <dbReference type="ChEBI" id="CHEBI:18420"/>
    </ligand>
</feature>
<comment type="subcellular location">
    <subcellularLocation>
        <location evidence="2 15">Cytoplasm</location>
    </subcellularLocation>
</comment>
<dbReference type="GO" id="GO:0008033">
    <property type="term" value="P:tRNA processing"/>
    <property type="evidence" value="ECO:0007669"/>
    <property type="project" value="UniProtKB-KW"/>
</dbReference>
<dbReference type="Gene3D" id="3.30.160.20">
    <property type="match status" value="1"/>
</dbReference>
<dbReference type="GO" id="GO:0005737">
    <property type="term" value="C:cytoplasm"/>
    <property type="evidence" value="ECO:0007669"/>
    <property type="project" value="UniProtKB-SubCell"/>
</dbReference>
<comment type="caution">
    <text evidence="18">The sequence shown here is derived from an EMBL/GenBank/DDBJ whole genome shotgun (WGS) entry which is preliminary data.</text>
</comment>
<comment type="catalytic activity">
    <reaction evidence="1 15">
        <text>Endonucleolytic cleavage to 5'-phosphomonoester.</text>
        <dbReference type="EC" id="3.1.26.3"/>
    </reaction>
</comment>
<dbReference type="EC" id="3.1.26.3" evidence="15"/>
<evidence type="ECO:0000256" key="1">
    <source>
        <dbReference type="ARBA" id="ARBA00000109"/>
    </source>
</evidence>
<dbReference type="PANTHER" id="PTHR11207:SF0">
    <property type="entry name" value="RIBONUCLEASE 3"/>
    <property type="match status" value="1"/>
</dbReference>
<evidence type="ECO:0000256" key="7">
    <source>
        <dbReference type="ARBA" id="ARBA00022664"/>
    </source>
</evidence>
<comment type="cofactor">
    <cofactor evidence="15">
        <name>Mg(2+)</name>
        <dbReference type="ChEBI" id="CHEBI:18420"/>
    </cofactor>
</comment>
<evidence type="ECO:0000256" key="9">
    <source>
        <dbReference type="ARBA" id="ARBA00022722"/>
    </source>
</evidence>
<comment type="similarity">
    <text evidence="3">Belongs to the ribonuclease III family.</text>
</comment>
<dbReference type="Gene3D" id="1.10.1520.10">
    <property type="entry name" value="Ribonuclease III domain"/>
    <property type="match status" value="1"/>
</dbReference>
<dbReference type="GO" id="GO:0010468">
    <property type="term" value="P:regulation of gene expression"/>
    <property type="evidence" value="ECO:0007669"/>
    <property type="project" value="TreeGrafter"/>
</dbReference>
<dbReference type="SUPFAM" id="SSF69065">
    <property type="entry name" value="RNase III domain-like"/>
    <property type="match status" value="1"/>
</dbReference>
<dbReference type="FunFam" id="3.30.160.20:FF:000003">
    <property type="entry name" value="Ribonuclease 3"/>
    <property type="match status" value="1"/>
</dbReference>
<keyword evidence="13 15" id="KW-0460">Magnesium</keyword>
<evidence type="ECO:0000256" key="13">
    <source>
        <dbReference type="ARBA" id="ARBA00022842"/>
    </source>
</evidence>
<feature type="domain" description="RNase III" evidence="17">
    <location>
        <begin position="5"/>
        <end position="128"/>
    </location>
</feature>
<dbReference type="RefSeq" id="WP_122254611.1">
    <property type="nucleotide sequence ID" value="NZ_RDQL01000023.1"/>
</dbReference>
<dbReference type="GO" id="GO:0006364">
    <property type="term" value="P:rRNA processing"/>
    <property type="evidence" value="ECO:0007669"/>
    <property type="project" value="UniProtKB-UniRule"/>
</dbReference>
<dbReference type="HAMAP" id="MF_00104">
    <property type="entry name" value="RNase_III"/>
    <property type="match status" value="1"/>
</dbReference>
<evidence type="ECO:0000256" key="14">
    <source>
        <dbReference type="ARBA" id="ARBA00022884"/>
    </source>
</evidence>
<keyword evidence="5 15" id="KW-0963">Cytoplasm</keyword>
<dbReference type="Pfam" id="PF14622">
    <property type="entry name" value="Ribonucleas_3_3"/>
    <property type="match status" value="1"/>
</dbReference>
<evidence type="ECO:0000256" key="3">
    <source>
        <dbReference type="ARBA" id="ARBA00010183"/>
    </source>
</evidence>
<feature type="domain" description="DRBM" evidence="16">
    <location>
        <begin position="155"/>
        <end position="225"/>
    </location>
</feature>
<dbReference type="PROSITE" id="PS50142">
    <property type="entry name" value="RNASE_3_2"/>
    <property type="match status" value="1"/>
</dbReference>
<dbReference type="NCBIfam" id="TIGR02191">
    <property type="entry name" value="RNaseIII"/>
    <property type="match status" value="1"/>
</dbReference>
<keyword evidence="15" id="KW-0699">rRNA-binding</keyword>
<keyword evidence="10 15" id="KW-0479">Metal-binding</keyword>
<evidence type="ECO:0000256" key="8">
    <source>
        <dbReference type="ARBA" id="ARBA00022694"/>
    </source>
</evidence>
<dbReference type="SUPFAM" id="SSF54768">
    <property type="entry name" value="dsRNA-binding domain-like"/>
    <property type="match status" value="1"/>
</dbReference>
<dbReference type="EMBL" id="RDQL01000023">
    <property type="protein sequence ID" value="RMW95985.1"/>
    <property type="molecule type" value="Genomic_DNA"/>
</dbReference>
<feature type="binding site" evidence="15">
    <location>
        <position position="117"/>
    </location>
    <ligand>
        <name>Mg(2+)</name>
        <dbReference type="ChEBI" id="CHEBI:18420"/>
    </ligand>
</feature>
<comment type="function">
    <text evidence="15">Digests double-stranded RNA. Involved in the processing of primary rRNA transcript to yield the immediate precursors to the large and small rRNAs (23S and 16S). Processes some mRNAs, and tRNAs when they are encoded in the rRNA operon. Processes pre-crRNA and tracrRNA of type II CRISPR loci if present in the organism.</text>
</comment>
<keyword evidence="9 15" id="KW-0540">Nuclease</keyword>
<keyword evidence="12 15" id="KW-0378">Hydrolase</keyword>
<dbReference type="GO" id="GO:0042802">
    <property type="term" value="F:identical protein binding"/>
    <property type="evidence" value="ECO:0007669"/>
    <property type="project" value="UniProtKB-ARBA"/>
</dbReference>
<dbReference type="InterPro" id="IPR011907">
    <property type="entry name" value="RNase_III"/>
</dbReference>
<keyword evidence="7 15" id="KW-0507">mRNA processing</keyword>
<evidence type="ECO:0000313" key="19">
    <source>
        <dbReference type="Proteomes" id="UP000267035"/>
    </source>
</evidence>
<evidence type="ECO:0000256" key="6">
    <source>
        <dbReference type="ARBA" id="ARBA00022552"/>
    </source>
</evidence>
<reference evidence="18 19" key="1">
    <citation type="submission" date="2018-10" db="EMBL/GenBank/DDBJ databases">
        <title>Comamonadaceae CDC group NO-1 genome sequencing and assembly.</title>
        <authorList>
            <person name="Bernier A.-M."/>
            <person name="Bernard K."/>
        </authorList>
    </citation>
    <scope>NUCLEOTIDE SEQUENCE [LARGE SCALE GENOMIC DNA]</scope>
    <source>
        <strain evidence="18 19">NML161473</strain>
    </source>
</reference>
<dbReference type="Pfam" id="PF00035">
    <property type="entry name" value="dsrm"/>
    <property type="match status" value="1"/>
</dbReference>
<dbReference type="GO" id="GO:0003725">
    <property type="term" value="F:double-stranded RNA binding"/>
    <property type="evidence" value="ECO:0007669"/>
    <property type="project" value="TreeGrafter"/>
</dbReference>
<keyword evidence="6 15" id="KW-0698">rRNA processing</keyword>
<comment type="subunit">
    <text evidence="4 15">Homodimer.</text>
</comment>
<dbReference type="CDD" id="cd00593">
    <property type="entry name" value="RIBOc"/>
    <property type="match status" value="1"/>
</dbReference>
<proteinExistence type="inferred from homology"/>
<organism evidence="18 19">
    <name type="scientific">Allofranklinella schreckenbergeri</name>
    <dbReference type="NCBI Taxonomy" id="1076744"/>
    <lineage>
        <taxon>Bacteria</taxon>
        <taxon>Pseudomonadati</taxon>
        <taxon>Pseudomonadota</taxon>
        <taxon>Betaproteobacteria</taxon>
        <taxon>Burkholderiales</taxon>
        <taxon>Comamonadaceae</taxon>
        <taxon>Allofranklinella</taxon>
    </lineage>
</organism>
<keyword evidence="19" id="KW-1185">Reference proteome</keyword>
<dbReference type="GO" id="GO:0019843">
    <property type="term" value="F:rRNA binding"/>
    <property type="evidence" value="ECO:0007669"/>
    <property type="project" value="UniProtKB-KW"/>
</dbReference>
<feature type="active site" evidence="15">
    <location>
        <position position="45"/>
    </location>
</feature>
<dbReference type="GO" id="GO:0006397">
    <property type="term" value="P:mRNA processing"/>
    <property type="evidence" value="ECO:0007669"/>
    <property type="project" value="UniProtKB-UniRule"/>
</dbReference>
<feature type="binding site" evidence="15">
    <location>
        <position position="114"/>
    </location>
    <ligand>
        <name>Mg(2+)</name>
        <dbReference type="ChEBI" id="CHEBI:18420"/>
    </ligand>
</feature>
<evidence type="ECO:0000256" key="4">
    <source>
        <dbReference type="ARBA" id="ARBA00011738"/>
    </source>
</evidence>
<dbReference type="GO" id="GO:0046872">
    <property type="term" value="F:metal ion binding"/>
    <property type="evidence" value="ECO:0007669"/>
    <property type="project" value="UniProtKB-KW"/>
</dbReference>
<dbReference type="AlphaFoldDB" id="A0A3M6PYQ7"/>
<dbReference type="PROSITE" id="PS50137">
    <property type="entry name" value="DS_RBD"/>
    <property type="match status" value="1"/>
</dbReference>
<protein>
    <recommendedName>
        <fullName evidence="15">Ribonuclease 3</fullName>
        <ecNumber evidence="15">3.1.26.3</ecNumber>
    </recommendedName>
    <alternativeName>
        <fullName evidence="15">Ribonuclease III</fullName>
        <shortName evidence="15">RNase III</shortName>
    </alternativeName>
</protein>
<dbReference type="InterPro" id="IPR000999">
    <property type="entry name" value="RNase_III_dom"/>
</dbReference>
<evidence type="ECO:0000256" key="15">
    <source>
        <dbReference type="HAMAP-Rule" id="MF_00104"/>
    </source>
</evidence>